<dbReference type="Pfam" id="PF00650">
    <property type="entry name" value="CRAL_TRIO"/>
    <property type="match status" value="1"/>
</dbReference>
<proteinExistence type="predicted"/>
<dbReference type="AlphaFoldDB" id="A0A1B6IQP5"/>
<dbReference type="Pfam" id="PF03765">
    <property type="entry name" value="CRAL_TRIO_N"/>
    <property type="match status" value="1"/>
</dbReference>
<dbReference type="EMBL" id="GECU01018448">
    <property type="protein sequence ID" value="JAS89258.1"/>
    <property type="molecule type" value="Transcribed_RNA"/>
</dbReference>
<dbReference type="PANTHER" id="PTHR23324">
    <property type="entry name" value="SEC14 RELATED PROTEIN"/>
    <property type="match status" value="1"/>
</dbReference>
<dbReference type="SUPFAM" id="SSF101576">
    <property type="entry name" value="Supernatant protein factor (SPF), C-terminal domain"/>
    <property type="match status" value="1"/>
</dbReference>
<dbReference type="PROSITE" id="PS50866">
    <property type="entry name" value="GOLD"/>
    <property type="match status" value="1"/>
</dbReference>
<organism evidence="3">
    <name type="scientific">Homalodisca liturata</name>
    <dbReference type="NCBI Taxonomy" id="320908"/>
    <lineage>
        <taxon>Eukaryota</taxon>
        <taxon>Metazoa</taxon>
        <taxon>Ecdysozoa</taxon>
        <taxon>Arthropoda</taxon>
        <taxon>Hexapoda</taxon>
        <taxon>Insecta</taxon>
        <taxon>Pterygota</taxon>
        <taxon>Neoptera</taxon>
        <taxon>Paraneoptera</taxon>
        <taxon>Hemiptera</taxon>
        <taxon>Auchenorrhyncha</taxon>
        <taxon>Membracoidea</taxon>
        <taxon>Cicadellidae</taxon>
        <taxon>Cicadellinae</taxon>
        <taxon>Proconiini</taxon>
        <taxon>Homalodisca</taxon>
    </lineage>
</organism>
<dbReference type="InterPro" id="IPR011074">
    <property type="entry name" value="CRAL/TRIO_N_dom"/>
</dbReference>
<evidence type="ECO:0000313" key="3">
    <source>
        <dbReference type="EMBL" id="JAS89258.1"/>
    </source>
</evidence>
<feature type="domain" description="GOLD" evidence="2">
    <location>
        <begin position="284"/>
        <end position="385"/>
    </location>
</feature>
<dbReference type="InterPro" id="IPR036598">
    <property type="entry name" value="GOLD_dom_sf"/>
</dbReference>
<dbReference type="PROSITE" id="PS50191">
    <property type="entry name" value="CRAL_TRIO"/>
    <property type="match status" value="1"/>
</dbReference>
<accession>A0A1B6IQP5</accession>
<dbReference type="SUPFAM" id="SSF46938">
    <property type="entry name" value="CRAL/TRIO N-terminal domain"/>
    <property type="match status" value="1"/>
</dbReference>
<dbReference type="SUPFAM" id="SSF52087">
    <property type="entry name" value="CRAL/TRIO domain"/>
    <property type="match status" value="1"/>
</dbReference>
<reference evidence="3" key="1">
    <citation type="submission" date="2015-11" db="EMBL/GenBank/DDBJ databases">
        <title>De novo transcriptome assembly of four potential Pierce s Disease insect vectors from Arizona vineyards.</title>
        <authorList>
            <person name="Tassone E.E."/>
        </authorList>
    </citation>
    <scope>NUCLEOTIDE SEQUENCE</scope>
</reference>
<dbReference type="Gene3D" id="3.40.525.10">
    <property type="entry name" value="CRAL-TRIO lipid binding domain"/>
    <property type="match status" value="1"/>
</dbReference>
<dbReference type="InterPro" id="IPR036865">
    <property type="entry name" value="CRAL-TRIO_dom_sf"/>
</dbReference>
<sequence>MAPNKLNLNDDQLFSLMKLRRNVADVCTLPYHDDQFLLRWLRARNFDCAAAEKMLRESLKWRAEWDVDNLEEWEAPAVFEQYYPSGICGFDREGSPVIVLPFSGMDIWGMLHTVTKADLIKQTIRTVERHLALARSQASIHGHQASQLVAIIDMTDFNLRQYAWRPASELVIAMIQMYEANYPEILKACYIINVPKVFALAFSIVKNFLNDYTISKIQIFKAEPSKWGPALLRQIPAENLPQQYGGDMVDPDGDPRCPSKVPQGGKVPKSMYVRKSDRLASEGKDSYCSATVRKGEKLRLNYLAAQEGSFLKWGFYSDGHDIKFGVSSKDEEGRETVVVPVHRVECHKTEEVGTIECPTPATYTIIFDNSYSYLRNKKLHYSISITTPDSPDNSPEE</sequence>
<name>A0A1B6IQP5_9HEMI</name>
<dbReference type="InterPro" id="IPR001251">
    <property type="entry name" value="CRAL-TRIO_dom"/>
</dbReference>
<gene>
    <name evidence="3" type="ORF">g.38008</name>
</gene>
<dbReference type="GO" id="GO:0005737">
    <property type="term" value="C:cytoplasm"/>
    <property type="evidence" value="ECO:0007669"/>
    <property type="project" value="TreeGrafter"/>
</dbReference>
<dbReference type="PANTHER" id="PTHR23324:SF83">
    <property type="entry name" value="SEC14-LIKE PROTEIN 2"/>
    <property type="match status" value="1"/>
</dbReference>
<feature type="domain" description="CRAL-TRIO" evidence="1">
    <location>
        <begin position="75"/>
        <end position="252"/>
    </location>
</feature>
<evidence type="ECO:0008006" key="4">
    <source>
        <dbReference type="Google" id="ProtNLM"/>
    </source>
</evidence>
<dbReference type="Gene3D" id="2.60.120.680">
    <property type="entry name" value="GOLD domain"/>
    <property type="match status" value="1"/>
</dbReference>
<evidence type="ECO:0000259" key="2">
    <source>
        <dbReference type="PROSITE" id="PS50866"/>
    </source>
</evidence>
<dbReference type="InterPro" id="IPR009038">
    <property type="entry name" value="GOLD_dom"/>
</dbReference>
<dbReference type="PRINTS" id="PR00180">
    <property type="entry name" value="CRETINALDHBP"/>
</dbReference>
<dbReference type="SMART" id="SM00516">
    <property type="entry name" value="SEC14"/>
    <property type="match status" value="1"/>
</dbReference>
<evidence type="ECO:0000259" key="1">
    <source>
        <dbReference type="PROSITE" id="PS50191"/>
    </source>
</evidence>
<dbReference type="SMART" id="SM01100">
    <property type="entry name" value="CRAL_TRIO_N"/>
    <property type="match status" value="1"/>
</dbReference>
<dbReference type="InterPro" id="IPR036273">
    <property type="entry name" value="CRAL/TRIO_N_dom_sf"/>
</dbReference>
<dbReference type="InterPro" id="IPR051064">
    <property type="entry name" value="SEC14/CRAL-TRIO_domain"/>
</dbReference>
<dbReference type="CDD" id="cd00170">
    <property type="entry name" value="SEC14"/>
    <property type="match status" value="1"/>
</dbReference>
<dbReference type="Pfam" id="PF13897">
    <property type="entry name" value="GOLD_2"/>
    <property type="match status" value="1"/>
</dbReference>
<protein>
    <recommendedName>
        <fullName evidence="4">CRAL-TRIO domain-containing protein</fullName>
    </recommendedName>
</protein>